<evidence type="ECO:0000313" key="1">
    <source>
        <dbReference type="EMBL" id="GDY60295.1"/>
    </source>
</evidence>
<dbReference type="GO" id="GO:0032196">
    <property type="term" value="P:transposition"/>
    <property type="evidence" value="ECO:0007669"/>
    <property type="project" value="TreeGrafter"/>
</dbReference>
<proteinExistence type="predicted"/>
<reference evidence="1 2" key="1">
    <citation type="journal article" date="2020" name="Int. J. Syst. Evol. Microbiol.">
        <title>Reclassification of Streptomyces castelarensis and Streptomyces sporoclivatus as later heterotypic synonyms of Streptomyces antimycoticus.</title>
        <authorList>
            <person name="Komaki H."/>
            <person name="Tamura T."/>
        </authorList>
    </citation>
    <scope>NUCLEOTIDE SEQUENCE [LARGE SCALE GENOMIC DNA]</scope>
    <source>
        <strain evidence="1 2">NBRC 13459</strain>
    </source>
</reference>
<organism evidence="1 2">
    <name type="scientific">Streptomyces violaceusniger</name>
    <dbReference type="NCBI Taxonomy" id="68280"/>
    <lineage>
        <taxon>Bacteria</taxon>
        <taxon>Bacillati</taxon>
        <taxon>Actinomycetota</taxon>
        <taxon>Actinomycetes</taxon>
        <taxon>Kitasatosporales</taxon>
        <taxon>Streptomycetaceae</taxon>
        <taxon>Streptomyces</taxon>
        <taxon>Streptomyces violaceusniger group</taxon>
    </lineage>
</organism>
<comment type="caution">
    <text evidence="1">The sequence shown here is derived from an EMBL/GenBank/DDBJ whole genome shotgun (WGS) entry which is preliminary data.</text>
</comment>
<sequence length="130" mass="14569">MQISHEAICLSLYDPRRRQAIDRSLTQRLRSARPMRRPKLTRRPTGRGIIRGMVSITGRPAEVEDRKVPGHREGDLVMGTRPSAVATLVARTSRYTAMVALPDGIKAEQVTPHLTRSLLGIPPQIRRTLT</sequence>
<dbReference type="PANTHER" id="PTHR10948">
    <property type="entry name" value="TRANSPOSASE"/>
    <property type="match status" value="1"/>
</dbReference>
<dbReference type="Proteomes" id="UP000301309">
    <property type="component" value="Unassembled WGS sequence"/>
</dbReference>
<dbReference type="GO" id="GO:0004803">
    <property type="term" value="F:transposase activity"/>
    <property type="evidence" value="ECO:0007669"/>
    <property type="project" value="TreeGrafter"/>
</dbReference>
<gene>
    <name evidence="1" type="ORF">SVIO_109180</name>
</gene>
<dbReference type="InterPro" id="IPR051917">
    <property type="entry name" value="Transposase-Integrase"/>
</dbReference>
<dbReference type="GO" id="GO:0005829">
    <property type="term" value="C:cytosol"/>
    <property type="evidence" value="ECO:0007669"/>
    <property type="project" value="TreeGrafter"/>
</dbReference>
<name>A0A4D4LH62_STRVO</name>
<dbReference type="EMBL" id="BJHW01000002">
    <property type="protein sequence ID" value="GDY60295.1"/>
    <property type="molecule type" value="Genomic_DNA"/>
</dbReference>
<keyword evidence="2" id="KW-1185">Reference proteome</keyword>
<evidence type="ECO:0000313" key="2">
    <source>
        <dbReference type="Proteomes" id="UP000301309"/>
    </source>
</evidence>
<accession>A0A4D4LH62</accession>
<protein>
    <submittedName>
        <fullName evidence="1">Uncharacterized protein</fullName>
    </submittedName>
</protein>
<dbReference type="AlphaFoldDB" id="A0A4D4LH62"/>
<dbReference type="PANTHER" id="PTHR10948:SF23">
    <property type="entry name" value="TRANSPOSASE INSI FOR INSERTION SEQUENCE ELEMENT IS30A-RELATED"/>
    <property type="match status" value="1"/>
</dbReference>